<dbReference type="Proteomes" id="UP000035425">
    <property type="component" value="Unassembled WGS sequence"/>
</dbReference>
<evidence type="ECO:0000313" key="1">
    <source>
        <dbReference type="EMBL" id="KLL11391.1"/>
    </source>
</evidence>
<reference evidence="1 2" key="1">
    <citation type="submission" date="2014-12" db="EMBL/GenBank/DDBJ databases">
        <title>Frankia sp. BMG5.1 draft genome.</title>
        <authorList>
            <person name="Gtari M."/>
            <person name="Ghodhbane-Gtari F."/>
            <person name="Nouioui I."/>
            <person name="Ktari A."/>
            <person name="Hezbri K."/>
            <person name="Mimouni W."/>
            <person name="Sbissi I."/>
            <person name="Ayari A."/>
            <person name="Yamanaka T."/>
            <person name="Normand P."/>
            <person name="Tisa L.S."/>
            <person name="Boudabous A."/>
        </authorList>
    </citation>
    <scope>NUCLEOTIDE SEQUENCE [LARGE SCALE GENOMIC DNA]</scope>
    <source>
        <strain evidence="1 2">BMG5.1</strain>
    </source>
</reference>
<dbReference type="EMBL" id="JWIO01000015">
    <property type="protein sequence ID" value="KLL11391.1"/>
    <property type="molecule type" value="Genomic_DNA"/>
</dbReference>
<name>A0ABR5F3U2_9ACTN</name>
<protein>
    <submittedName>
        <fullName evidence="1">Uncharacterized protein</fullName>
    </submittedName>
</protein>
<keyword evidence="2" id="KW-1185">Reference proteome</keyword>
<proteinExistence type="predicted"/>
<evidence type="ECO:0000313" key="2">
    <source>
        <dbReference type="Proteomes" id="UP000035425"/>
    </source>
</evidence>
<gene>
    <name evidence="1" type="ORF">FrCorBMG51_11570</name>
</gene>
<sequence length="83" mass="8841">MEALTGRRRGDLQDAGYFVGGQAIPAGQGENHLTVFAGLRLSQVAEADEPLTDDPLALLIGSGWCRTSSIVEDATVVVVRKWS</sequence>
<comment type="caution">
    <text evidence="1">The sequence shown here is derived from an EMBL/GenBank/DDBJ whole genome shotgun (WGS) entry which is preliminary data.</text>
</comment>
<accession>A0ABR5F3U2</accession>
<dbReference type="RefSeq" id="WP_047223078.1">
    <property type="nucleotide sequence ID" value="NZ_JWIO01000015.1"/>
</dbReference>
<organism evidence="1 2">
    <name type="scientific">Protofrankia coriariae</name>
    <dbReference type="NCBI Taxonomy" id="1562887"/>
    <lineage>
        <taxon>Bacteria</taxon>
        <taxon>Bacillati</taxon>
        <taxon>Actinomycetota</taxon>
        <taxon>Actinomycetes</taxon>
        <taxon>Frankiales</taxon>
        <taxon>Frankiaceae</taxon>
        <taxon>Protofrankia</taxon>
    </lineage>
</organism>